<dbReference type="InterPro" id="IPR021309">
    <property type="entry name" value="YgaP-like_TM"/>
</dbReference>
<feature type="domain" description="Inner membrane protein YgaP-like transmembrane" evidence="2">
    <location>
        <begin position="1"/>
        <end position="65"/>
    </location>
</feature>
<dbReference type="KEGG" id="nde:NIDE3891"/>
<evidence type="ECO:0000256" key="1">
    <source>
        <dbReference type="SAM" id="Phobius"/>
    </source>
</evidence>
<dbReference type="EMBL" id="FP929003">
    <property type="protein sequence ID" value="CBK43563.1"/>
    <property type="molecule type" value="Genomic_DNA"/>
</dbReference>
<sequence>MSCNVGGIERPVRIVLGVLLVGIGAFAGLPPVGTGIALAMGTIALVTGALGFCPVWTLLGINTCPINAGKKS</sequence>
<protein>
    <recommendedName>
        <fullName evidence="2">Inner membrane protein YgaP-like transmembrane domain-containing protein</fullName>
    </recommendedName>
</protein>
<keyword evidence="4" id="KW-1185">Reference proteome</keyword>
<evidence type="ECO:0000313" key="4">
    <source>
        <dbReference type="Proteomes" id="UP000001660"/>
    </source>
</evidence>
<accession>D8PJI9</accession>
<gene>
    <name evidence="3" type="ORF">NIDE3891</name>
</gene>
<dbReference type="Proteomes" id="UP000001660">
    <property type="component" value="Chromosome"/>
</dbReference>
<dbReference type="Pfam" id="PF11127">
    <property type="entry name" value="YgaP-like_TM"/>
    <property type="match status" value="1"/>
</dbReference>
<reference evidence="3 4" key="1">
    <citation type="journal article" date="2010" name="Proc. Natl. Acad. Sci. U.S.A.">
        <title>A Nitrospira metagenome illuminates the physiology and evolution of globally important nitrite-oxidizing bacteria.</title>
        <authorList>
            <person name="Lucker S."/>
            <person name="Wagner M."/>
            <person name="Maixner F."/>
            <person name="Pelletier E."/>
            <person name="Koch H."/>
            <person name="Vacherie B."/>
            <person name="Rattei T."/>
            <person name="Sinninghe Damste J."/>
            <person name="Spieck E."/>
            <person name="Le Paslier D."/>
            <person name="Daims H."/>
        </authorList>
    </citation>
    <scope>NUCLEOTIDE SEQUENCE [LARGE SCALE GENOMIC DNA]</scope>
</reference>
<dbReference type="AlphaFoldDB" id="D8PJI9"/>
<keyword evidence="1" id="KW-1133">Transmembrane helix</keyword>
<feature type="transmembrane region" description="Helical" evidence="1">
    <location>
        <begin position="36"/>
        <end position="61"/>
    </location>
</feature>
<dbReference type="OrthoDB" id="9802789at2"/>
<keyword evidence="1" id="KW-0472">Membrane</keyword>
<organism evidence="3 4">
    <name type="scientific">Nitrospira defluvii</name>
    <dbReference type="NCBI Taxonomy" id="330214"/>
    <lineage>
        <taxon>Bacteria</taxon>
        <taxon>Pseudomonadati</taxon>
        <taxon>Nitrospirota</taxon>
        <taxon>Nitrospiria</taxon>
        <taxon>Nitrospirales</taxon>
        <taxon>Nitrospiraceae</taxon>
        <taxon>Nitrospira</taxon>
    </lineage>
</organism>
<dbReference type="STRING" id="330214.NIDE3891"/>
<dbReference type="HOGENOM" id="CLU_176022_4_0_0"/>
<feature type="transmembrane region" description="Helical" evidence="1">
    <location>
        <begin position="12"/>
        <end position="30"/>
    </location>
</feature>
<proteinExistence type="predicted"/>
<evidence type="ECO:0000259" key="2">
    <source>
        <dbReference type="Pfam" id="PF11127"/>
    </source>
</evidence>
<name>D8PJI9_9BACT</name>
<keyword evidence="1" id="KW-0812">Transmembrane</keyword>
<evidence type="ECO:0000313" key="3">
    <source>
        <dbReference type="EMBL" id="CBK43563.1"/>
    </source>
</evidence>